<sequence length="40" mass="4697">MITLSLKPQEVYKIPDNSKSSHQHDDSQQEIYLLIQVLEK</sequence>
<accession>A0ABN7WJV7</accession>
<protein>
    <submittedName>
        <fullName evidence="1">9008_t:CDS:1</fullName>
    </submittedName>
</protein>
<evidence type="ECO:0000313" key="1">
    <source>
        <dbReference type="EMBL" id="CAG8833964.1"/>
    </source>
</evidence>
<name>A0ABN7WJV7_GIGMA</name>
<evidence type="ECO:0000313" key="2">
    <source>
        <dbReference type="Proteomes" id="UP000789901"/>
    </source>
</evidence>
<dbReference type="EMBL" id="CAJVQB010048403">
    <property type="protein sequence ID" value="CAG8833964.1"/>
    <property type="molecule type" value="Genomic_DNA"/>
</dbReference>
<dbReference type="Proteomes" id="UP000789901">
    <property type="component" value="Unassembled WGS sequence"/>
</dbReference>
<proteinExistence type="predicted"/>
<keyword evidence="2" id="KW-1185">Reference proteome</keyword>
<reference evidence="1 2" key="1">
    <citation type="submission" date="2021-06" db="EMBL/GenBank/DDBJ databases">
        <authorList>
            <person name="Kallberg Y."/>
            <person name="Tangrot J."/>
            <person name="Rosling A."/>
        </authorList>
    </citation>
    <scope>NUCLEOTIDE SEQUENCE [LARGE SCALE GENOMIC DNA]</scope>
    <source>
        <strain evidence="1 2">120-4 pot B 10/14</strain>
    </source>
</reference>
<comment type="caution">
    <text evidence="1">The sequence shown here is derived from an EMBL/GenBank/DDBJ whole genome shotgun (WGS) entry which is preliminary data.</text>
</comment>
<feature type="non-terminal residue" evidence="1">
    <location>
        <position position="40"/>
    </location>
</feature>
<organism evidence="1 2">
    <name type="scientific">Gigaspora margarita</name>
    <dbReference type="NCBI Taxonomy" id="4874"/>
    <lineage>
        <taxon>Eukaryota</taxon>
        <taxon>Fungi</taxon>
        <taxon>Fungi incertae sedis</taxon>
        <taxon>Mucoromycota</taxon>
        <taxon>Glomeromycotina</taxon>
        <taxon>Glomeromycetes</taxon>
        <taxon>Diversisporales</taxon>
        <taxon>Gigasporaceae</taxon>
        <taxon>Gigaspora</taxon>
    </lineage>
</organism>
<gene>
    <name evidence="1" type="ORF">GMARGA_LOCUS31811</name>
</gene>